<reference evidence="1" key="2">
    <citation type="submission" date="2014-06" db="EMBL/GenBank/DDBJ databases">
        <title>Draft genome sequence of Eubacterium siraeum (DSM 15702).</title>
        <authorList>
            <person name="Sudarsanam P."/>
            <person name="Ley R."/>
            <person name="Guruge J."/>
            <person name="Turnbaugh P.J."/>
            <person name="Mahowald M."/>
            <person name="Liep D."/>
            <person name="Gordon J."/>
        </authorList>
    </citation>
    <scope>NUCLEOTIDE SEQUENCE</scope>
    <source>
        <strain evidence="1">DSM 15702</strain>
    </source>
</reference>
<evidence type="ECO:0008006" key="3">
    <source>
        <dbReference type="Google" id="ProtNLM"/>
    </source>
</evidence>
<reference evidence="1" key="1">
    <citation type="submission" date="2007-10" db="EMBL/GenBank/DDBJ databases">
        <authorList>
            <person name="Fulton L."/>
            <person name="Clifton S."/>
            <person name="Fulton B."/>
            <person name="Xu J."/>
            <person name="Minx P."/>
            <person name="Pepin K.H."/>
            <person name="Johnson M."/>
            <person name="Thiruvilangam P."/>
            <person name="Bhonagiri V."/>
            <person name="Nash W.E."/>
            <person name="Mardis E.R."/>
            <person name="Wilson R.K."/>
        </authorList>
    </citation>
    <scope>NUCLEOTIDE SEQUENCE [LARGE SCALE GENOMIC DNA]</scope>
    <source>
        <strain evidence="1">DSM 15702</strain>
    </source>
</reference>
<evidence type="ECO:0000313" key="2">
    <source>
        <dbReference type="Proteomes" id="UP000005326"/>
    </source>
</evidence>
<dbReference type="PANTHER" id="PTHR45661:SF3">
    <property type="entry name" value="IG-LIKE DOMAIN-CONTAINING PROTEIN"/>
    <property type="match status" value="1"/>
</dbReference>
<dbReference type="Pfam" id="PF13306">
    <property type="entry name" value="LRR_5"/>
    <property type="match status" value="1"/>
</dbReference>
<dbReference type="PANTHER" id="PTHR45661">
    <property type="entry name" value="SURFACE ANTIGEN"/>
    <property type="match status" value="1"/>
</dbReference>
<comment type="caution">
    <text evidence="1">The sequence shown here is derived from an EMBL/GenBank/DDBJ whole genome shotgun (WGS) entry which is preliminary data.</text>
</comment>
<protein>
    <recommendedName>
        <fullName evidence="3">Leucine Rich Repeat protein</fullName>
    </recommendedName>
</protein>
<evidence type="ECO:0000313" key="1">
    <source>
        <dbReference type="EMBL" id="EDS00911.1"/>
    </source>
</evidence>
<sequence length="396" mass="42721">MNSLILQKQEEVIALAQFDIKDAVLKKCLLKEDETVITVPDGVTTIGKDALCGLQSVIAVTLPESLKVINDGAFYGCSSLTSVTLPGSVERLGSCAFAQCSALNTIYLDNKLTEIGNSAFWGCTSLESIDIPAGVTKIGYNLFGSCLSLISVSLPDTVTEIDERAFKECTSLACITLPDSLIKIGNMAFLNCHNLKSVNIPDRLESIGEKAFFMCENLHELEIPDGIASVGGDAFSDCVSVTVRSTISGKPLYKAVTATDGSSAYNFILRNIWDKGGFDFTAQDNYFPALQDENLQYAIAFSRLMYRVNLSAAAEEHYLDFLHNNAENAVRYCITQDSAELLGICKKNGLITAGNVTGLIEFADEQGNTSAAAFLLTVANSPEHDNFCDPLSSLEL</sequence>
<organism evidence="1 2">
    <name type="scientific">[Eubacterium] siraeum DSM 15702</name>
    <dbReference type="NCBI Taxonomy" id="428128"/>
    <lineage>
        <taxon>Bacteria</taxon>
        <taxon>Bacillati</taxon>
        <taxon>Bacillota</taxon>
        <taxon>Clostridia</taxon>
        <taxon>Eubacteriales</taxon>
        <taxon>Oscillospiraceae</taxon>
        <taxon>Oscillospiraceae incertae sedis</taxon>
    </lineage>
</organism>
<dbReference type="Gene3D" id="3.80.10.10">
    <property type="entry name" value="Ribonuclease Inhibitor"/>
    <property type="match status" value="2"/>
</dbReference>
<name>B0MMY1_9FIRM</name>
<dbReference type="InterPro" id="IPR026906">
    <property type="entry name" value="LRR_5"/>
</dbReference>
<dbReference type="AlphaFoldDB" id="B0MMY1"/>
<keyword evidence="2" id="KW-1185">Reference proteome</keyword>
<proteinExistence type="predicted"/>
<dbReference type="Proteomes" id="UP000005326">
    <property type="component" value="Unassembled WGS sequence"/>
</dbReference>
<dbReference type="SUPFAM" id="SSF52058">
    <property type="entry name" value="L domain-like"/>
    <property type="match status" value="1"/>
</dbReference>
<dbReference type="InterPro" id="IPR032675">
    <property type="entry name" value="LRR_dom_sf"/>
</dbReference>
<dbReference type="InterPro" id="IPR053139">
    <property type="entry name" value="Surface_bspA-like"/>
</dbReference>
<dbReference type="EMBL" id="ABCA03000044">
    <property type="protein sequence ID" value="EDS00911.1"/>
    <property type="molecule type" value="Genomic_DNA"/>
</dbReference>
<gene>
    <name evidence="1" type="ORF">EUBSIR_01193</name>
</gene>
<accession>B0MMY1</accession>